<protein>
    <submittedName>
        <fullName evidence="2">Uncharacterized protein</fullName>
    </submittedName>
</protein>
<dbReference type="Proteomes" id="UP000784294">
    <property type="component" value="Unassembled WGS sequence"/>
</dbReference>
<gene>
    <name evidence="2" type="ORF">PXEA_LOCUS35982</name>
</gene>
<evidence type="ECO:0000313" key="3">
    <source>
        <dbReference type="Proteomes" id="UP000784294"/>
    </source>
</evidence>
<evidence type="ECO:0000313" key="2">
    <source>
        <dbReference type="EMBL" id="VEL42542.1"/>
    </source>
</evidence>
<dbReference type="EMBL" id="CAAALY010275006">
    <property type="protein sequence ID" value="VEL42542.1"/>
    <property type="molecule type" value="Genomic_DNA"/>
</dbReference>
<accession>A0A3S5B7Q2</accession>
<evidence type="ECO:0000256" key="1">
    <source>
        <dbReference type="SAM" id="MobiDB-lite"/>
    </source>
</evidence>
<dbReference type="AlphaFoldDB" id="A0A3S5B7Q2"/>
<comment type="caution">
    <text evidence="2">The sequence shown here is derived from an EMBL/GenBank/DDBJ whole genome shotgun (WGS) entry which is preliminary data.</text>
</comment>
<feature type="region of interest" description="Disordered" evidence="1">
    <location>
        <begin position="1"/>
        <end position="21"/>
    </location>
</feature>
<name>A0A3S5B7Q2_9PLAT</name>
<organism evidence="2 3">
    <name type="scientific">Protopolystoma xenopodis</name>
    <dbReference type="NCBI Taxonomy" id="117903"/>
    <lineage>
        <taxon>Eukaryota</taxon>
        <taxon>Metazoa</taxon>
        <taxon>Spiralia</taxon>
        <taxon>Lophotrochozoa</taxon>
        <taxon>Platyhelminthes</taxon>
        <taxon>Monogenea</taxon>
        <taxon>Polyopisthocotylea</taxon>
        <taxon>Polystomatidea</taxon>
        <taxon>Polystomatidae</taxon>
        <taxon>Protopolystoma</taxon>
    </lineage>
</organism>
<keyword evidence="3" id="KW-1185">Reference proteome</keyword>
<sequence length="85" mass="9269">MSRRKAKRPTSLSVLTSRPCLRGPVEPNSHVLKKSLSRDLCRDDAQSSAAHGFAVSKNQAFLESVIGVPGDNRLEKKFLASMACN</sequence>
<reference evidence="2" key="1">
    <citation type="submission" date="2018-11" db="EMBL/GenBank/DDBJ databases">
        <authorList>
            <consortium name="Pathogen Informatics"/>
        </authorList>
    </citation>
    <scope>NUCLEOTIDE SEQUENCE</scope>
</reference>
<proteinExistence type="predicted"/>